<dbReference type="Proteomes" id="UP000027238">
    <property type="component" value="Unassembled WGS sequence"/>
</dbReference>
<dbReference type="OrthoDB" id="10449575at2759"/>
<dbReference type="EMBL" id="JMSE01001508">
    <property type="protein sequence ID" value="KDN60466.1"/>
    <property type="molecule type" value="Genomic_DNA"/>
</dbReference>
<dbReference type="HOGENOM" id="CLU_685138_0_0_1"/>
<reference evidence="3" key="1">
    <citation type="journal article" date="2014" name="Genome Announc.">
        <title>Draft genome sequence of Colletotrichum sublineola, a destructive pathogen of cultivated sorghum.</title>
        <authorList>
            <person name="Baroncelli R."/>
            <person name="Sanz-Martin J.M."/>
            <person name="Rech G.E."/>
            <person name="Sukno S.A."/>
            <person name="Thon M.R."/>
        </authorList>
    </citation>
    <scope>NUCLEOTIDE SEQUENCE [LARGE SCALE GENOMIC DNA]</scope>
    <source>
        <strain evidence="3">TX430BB</strain>
    </source>
</reference>
<feature type="region of interest" description="Disordered" evidence="1">
    <location>
        <begin position="279"/>
        <end position="309"/>
    </location>
</feature>
<comment type="caution">
    <text evidence="2">The sequence shown here is derived from an EMBL/GenBank/DDBJ whole genome shotgun (WGS) entry which is preliminary data.</text>
</comment>
<protein>
    <submittedName>
        <fullName evidence="2">Uncharacterized protein</fullName>
    </submittedName>
</protein>
<evidence type="ECO:0000313" key="3">
    <source>
        <dbReference type="Proteomes" id="UP000027238"/>
    </source>
</evidence>
<organism evidence="2 3">
    <name type="scientific">Colletotrichum sublineola</name>
    <name type="common">Sorghum anthracnose fungus</name>
    <dbReference type="NCBI Taxonomy" id="1173701"/>
    <lineage>
        <taxon>Eukaryota</taxon>
        <taxon>Fungi</taxon>
        <taxon>Dikarya</taxon>
        <taxon>Ascomycota</taxon>
        <taxon>Pezizomycotina</taxon>
        <taxon>Sordariomycetes</taxon>
        <taxon>Hypocreomycetidae</taxon>
        <taxon>Glomerellales</taxon>
        <taxon>Glomerellaceae</taxon>
        <taxon>Colletotrichum</taxon>
        <taxon>Colletotrichum graminicola species complex</taxon>
    </lineage>
</organism>
<feature type="region of interest" description="Disordered" evidence="1">
    <location>
        <begin position="366"/>
        <end position="402"/>
    </location>
</feature>
<gene>
    <name evidence="2" type="ORF">CSUB01_11756</name>
</gene>
<name>A0A066X3Y6_COLSU</name>
<sequence>MSQGQQQSKYLNCQFHPSTVNPPTLFELLGLDPYAAPFHPAVEGNVRGGKTVDAAQRSILEAWARRVQPLNKKGLSARESAYRSLLNQAMTALSDIDHRAVYTSRFLRPIDAAAEDDVWQHRRRNLAVECAVFWPDHAGARNRDEPCYISPGNHEPSSTVAIAVWPIPGKKAAPSPILVPAASTPAKKPPHASLGFAAVRLAIQARGPDGPIQFLDLCLHEDWQPNSTGFTLHLTGSDATWASGTSDGSDTLILLGCPSDGMPRRYIAVSPERDDAFQKLQDSSFDDNDEGQNRPTKRPRHETSPSFSASKRHCLNLADDLTDQPGHHGSEDADTIRKRVEDSKNTLWRLVWSACILIANTIRLCQHPPDPRRRRSSSGYTHAEQPSRTSWRAGHHPDESRL</sequence>
<dbReference type="AlphaFoldDB" id="A0A066X3Y6"/>
<evidence type="ECO:0000256" key="1">
    <source>
        <dbReference type="SAM" id="MobiDB-lite"/>
    </source>
</evidence>
<keyword evidence="3" id="KW-1185">Reference proteome</keyword>
<accession>A0A066X3Y6</accession>
<evidence type="ECO:0000313" key="2">
    <source>
        <dbReference type="EMBL" id="KDN60466.1"/>
    </source>
</evidence>
<proteinExistence type="predicted"/>